<comment type="caution">
    <text evidence="3">The sequence shown here is derived from an EMBL/GenBank/DDBJ whole genome shotgun (WGS) entry which is preliminary data.</text>
</comment>
<accession>A0A6N7YCR1</accession>
<evidence type="ECO:0000259" key="2">
    <source>
        <dbReference type="SMART" id="SM00331"/>
    </source>
</evidence>
<protein>
    <submittedName>
        <fullName evidence="3">SpoIIE family protein phosphatase</fullName>
    </submittedName>
</protein>
<sequence>MGLFLLYRKLLSCKVKNAPRECAKAHSLFFNKAECCFRHYYLVGFIIMFPRLYVEGSIMHNRNYTEQDAIQRLLLFEEGLSGIIGLMKEEKKDVSKDDMDFLCQSLTQDVCRKCPKYRECYGVKQKETIGEIASILEQAYQCSGVDGRMASAKFRRACVFFQPFMEEISWLYRLIYQNIYWEQRYDELKQVMCRQLDEQRLFIKECRGHMKKGEEIQGRKKIALKNLFFRNGLRFIRGREYVDGSGLLQLTVFVCPILGTKKSVLVKECLEKYYEKAFYKGMEGSWLHPGENRLSFIEENGFHILFGQKCCNKKGENVCGDTFSFTNFGRKRAVMLLSDGMGTGKKAYEDSRRLIETLEDLLEAGLSEEFALEMIQDALLFQDRKAFSTIDAAVISLKTGILKLLKAGGMATFIRHRNSVERIVPAALPPGCRINQQFDLKYKKLYDGDMVIMVSDGMLEFESMPEIPFRMESLIEKIKTDNAQVFADQLIEAVPVLEDGYDDDRTVLVASIWEKGHRNVE</sequence>
<keyword evidence="1" id="KW-0378">Hydrolase</keyword>
<dbReference type="InterPro" id="IPR036457">
    <property type="entry name" value="PPM-type-like_dom_sf"/>
</dbReference>
<dbReference type="AlphaFoldDB" id="A0A6N7YCR1"/>
<dbReference type="Proteomes" id="UP000433359">
    <property type="component" value="Unassembled WGS sequence"/>
</dbReference>
<dbReference type="InterPro" id="IPR001932">
    <property type="entry name" value="PPM-type_phosphatase-like_dom"/>
</dbReference>
<proteinExistence type="predicted"/>
<evidence type="ECO:0000313" key="4">
    <source>
        <dbReference type="Proteomes" id="UP000433359"/>
    </source>
</evidence>
<dbReference type="GO" id="GO:0016791">
    <property type="term" value="F:phosphatase activity"/>
    <property type="evidence" value="ECO:0007669"/>
    <property type="project" value="TreeGrafter"/>
</dbReference>
<dbReference type="PANTHER" id="PTHR43156:SF2">
    <property type="entry name" value="STAGE II SPORULATION PROTEIN E"/>
    <property type="match status" value="1"/>
</dbReference>
<evidence type="ECO:0000256" key="1">
    <source>
        <dbReference type="ARBA" id="ARBA00022801"/>
    </source>
</evidence>
<dbReference type="SUPFAM" id="SSF81606">
    <property type="entry name" value="PP2C-like"/>
    <property type="match status" value="1"/>
</dbReference>
<dbReference type="Pfam" id="PF07228">
    <property type="entry name" value="SpoIIE"/>
    <property type="match status" value="1"/>
</dbReference>
<dbReference type="PANTHER" id="PTHR43156">
    <property type="entry name" value="STAGE II SPORULATION PROTEIN E-RELATED"/>
    <property type="match status" value="1"/>
</dbReference>
<dbReference type="Pfam" id="PF19732">
    <property type="entry name" value="SpoIIE_N"/>
    <property type="match status" value="1"/>
</dbReference>
<dbReference type="EMBL" id="VULP01000024">
    <property type="protein sequence ID" value="MSU82837.1"/>
    <property type="molecule type" value="Genomic_DNA"/>
</dbReference>
<dbReference type="InterPro" id="IPR045768">
    <property type="entry name" value="SpoIIE_N"/>
</dbReference>
<reference evidence="3 4" key="1">
    <citation type="submission" date="2019-08" db="EMBL/GenBank/DDBJ databases">
        <title>In-depth cultivation of the pig gut microbiome towards novel bacterial diversity and tailored functional studies.</title>
        <authorList>
            <person name="Wylensek D."/>
            <person name="Hitch T.C.A."/>
            <person name="Clavel T."/>
        </authorList>
    </citation>
    <scope>NUCLEOTIDE SEQUENCE [LARGE SCALE GENOMIC DNA]</scope>
    <source>
        <strain evidence="3 4">BSM-383-APC-4H</strain>
    </source>
</reference>
<name>A0A6N7YCR1_9FIRM</name>
<gene>
    <name evidence="3" type="ORF">FYJ25_10920</name>
</gene>
<dbReference type="Gene3D" id="3.60.40.10">
    <property type="entry name" value="PPM-type phosphatase domain"/>
    <property type="match status" value="1"/>
</dbReference>
<dbReference type="SMART" id="SM00331">
    <property type="entry name" value="PP2C_SIG"/>
    <property type="match status" value="1"/>
</dbReference>
<dbReference type="InterPro" id="IPR052016">
    <property type="entry name" value="Bact_Sigma-Reg"/>
</dbReference>
<evidence type="ECO:0000313" key="3">
    <source>
        <dbReference type="EMBL" id="MSU82837.1"/>
    </source>
</evidence>
<feature type="domain" description="PPM-type phosphatase" evidence="2">
    <location>
        <begin position="303"/>
        <end position="512"/>
    </location>
</feature>
<organism evidence="3 4">
    <name type="scientific">Anaerobutyricum soehngenii</name>
    <dbReference type="NCBI Taxonomy" id="105843"/>
    <lineage>
        <taxon>Bacteria</taxon>
        <taxon>Bacillati</taxon>
        <taxon>Bacillota</taxon>
        <taxon>Clostridia</taxon>
        <taxon>Lachnospirales</taxon>
        <taxon>Lachnospiraceae</taxon>
        <taxon>Anaerobutyricum</taxon>
    </lineage>
</organism>